<dbReference type="PROSITE" id="PS51311">
    <property type="entry name" value="SCGB"/>
    <property type="match status" value="1"/>
</dbReference>
<dbReference type="Ensembl" id="ENSECAT00000057535.2">
    <property type="protein sequence ID" value="ENSECAP00000041591.2"/>
    <property type="gene ID" value="ENSECAG00000039162.2"/>
</dbReference>
<evidence type="ECO:0000256" key="3">
    <source>
        <dbReference type="ARBA" id="ARBA00022729"/>
    </source>
</evidence>
<evidence type="ECO:0000313" key="6">
    <source>
        <dbReference type="Proteomes" id="UP000002281"/>
    </source>
</evidence>
<evidence type="ECO:0000256" key="4">
    <source>
        <dbReference type="ARBA" id="ARBA00038364"/>
    </source>
</evidence>
<dbReference type="InterPro" id="IPR016126">
    <property type="entry name" value="Secretoglobin"/>
</dbReference>
<sequence>MKSLGFLSSSKIRSHRKNHLHCMNCISFSSAPVNAIVCPTLAIDQALKLQKYEAPEEAAGATLQVKQCTDEISFGNRVLIAKALFPCTLGSCW</sequence>
<proteinExistence type="inferred from homology"/>
<dbReference type="PANTHER" id="PTHR11332">
    <property type="entry name" value="SECRETOGLOBIN FAMILY 1D"/>
    <property type="match status" value="1"/>
</dbReference>
<keyword evidence="2" id="KW-0964">Secreted</keyword>
<dbReference type="InterPro" id="IPR035960">
    <property type="entry name" value="Secretoglobin_sf"/>
</dbReference>
<dbReference type="PaxDb" id="9796-ENSECAP00000041591"/>
<dbReference type="AlphaFoldDB" id="A0A3Q2I1P8"/>
<comment type="subcellular location">
    <subcellularLocation>
        <location evidence="1">Secreted</location>
    </subcellularLocation>
</comment>
<evidence type="ECO:0000313" key="5">
    <source>
        <dbReference type="Ensembl" id="ENSECAP00000041591.2"/>
    </source>
</evidence>
<name>A0A3Q2I1P8_HORSE</name>
<keyword evidence="6" id="KW-1185">Reference proteome</keyword>
<dbReference type="Bgee" id="ENSECAG00000039162">
    <property type="expression patterns" value="Expressed in spinal cord and 4 other cell types or tissues"/>
</dbReference>
<organism evidence="5 6">
    <name type="scientific">Equus caballus</name>
    <name type="common">Horse</name>
    <dbReference type="NCBI Taxonomy" id="9796"/>
    <lineage>
        <taxon>Eukaryota</taxon>
        <taxon>Metazoa</taxon>
        <taxon>Chordata</taxon>
        <taxon>Craniata</taxon>
        <taxon>Vertebrata</taxon>
        <taxon>Euteleostomi</taxon>
        <taxon>Mammalia</taxon>
        <taxon>Eutheria</taxon>
        <taxon>Laurasiatheria</taxon>
        <taxon>Perissodactyla</taxon>
        <taxon>Equidae</taxon>
        <taxon>Equus</taxon>
    </lineage>
</organism>
<evidence type="ECO:0000256" key="1">
    <source>
        <dbReference type="ARBA" id="ARBA00004613"/>
    </source>
</evidence>
<reference evidence="5 6" key="1">
    <citation type="journal article" date="2009" name="Science">
        <title>Genome sequence, comparative analysis, and population genetics of the domestic horse.</title>
        <authorList>
            <consortium name="Broad Institute Genome Sequencing Platform"/>
            <consortium name="Broad Institute Whole Genome Assembly Team"/>
            <person name="Wade C.M."/>
            <person name="Giulotto E."/>
            <person name="Sigurdsson S."/>
            <person name="Zoli M."/>
            <person name="Gnerre S."/>
            <person name="Imsland F."/>
            <person name="Lear T.L."/>
            <person name="Adelson D.L."/>
            <person name="Bailey E."/>
            <person name="Bellone R.R."/>
            <person name="Bloecker H."/>
            <person name="Distl O."/>
            <person name="Edgar R.C."/>
            <person name="Garber M."/>
            <person name="Leeb T."/>
            <person name="Mauceli E."/>
            <person name="MacLeod J.N."/>
            <person name="Penedo M.C.T."/>
            <person name="Raison J.M."/>
            <person name="Sharpe T."/>
            <person name="Vogel J."/>
            <person name="Andersson L."/>
            <person name="Antczak D.F."/>
            <person name="Biagi T."/>
            <person name="Binns M.M."/>
            <person name="Chowdhary B.P."/>
            <person name="Coleman S.J."/>
            <person name="Della Valle G."/>
            <person name="Fryc S."/>
            <person name="Guerin G."/>
            <person name="Hasegawa T."/>
            <person name="Hill E.W."/>
            <person name="Jurka J."/>
            <person name="Kiialainen A."/>
            <person name="Lindgren G."/>
            <person name="Liu J."/>
            <person name="Magnani E."/>
            <person name="Mickelson J.R."/>
            <person name="Murray J."/>
            <person name="Nergadze S.G."/>
            <person name="Onofrio R."/>
            <person name="Pedroni S."/>
            <person name="Piras M.F."/>
            <person name="Raudsepp T."/>
            <person name="Rocchi M."/>
            <person name="Roeed K.H."/>
            <person name="Ryder O.A."/>
            <person name="Searle S."/>
            <person name="Skow L."/>
            <person name="Swinburne J.E."/>
            <person name="Syvaenen A.C."/>
            <person name="Tozaki T."/>
            <person name="Valberg S.J."/>
            <person name="Vaudin M."/>
            <person name="White J.R."/>
            <person name="Zody M.C."/>
            <person name="Lander E.S."/>
            <person name="Lindblad-Toh K."/>
        </authorList>
    </citation>
    <scope>NUCLEOTIDE SEQUENCE [LARGE SCALE GENOMIC DNA]</scope>
    <source>
        <strain evidence="5 6">Thoroughbred</strain>
    </source>
</reference>
<dbReference type="Pfam" id="PF01099">
    <property type="entry name" value="Uteroglobin"/>
    <property type="match status" value="1"/>
</dbReference>
<dbReference type="GO" id="GO:0005615">
    <property type="term" value="C:extracellular space"/>
    <property type="evidence" value="ECO:0000318"/>
    <property type="project" value="GO_Central"/>
</dbReference>
<dbReference type="SUPFAM" id="SSF48201">
    <property type="entry name" value="Uteroglobin-like"/>
    <property type="match status" value="1"/>
</dbReference>
<comment type="similarity">
    <text evidence="4">Belongs to the secretoglobin family. Lipophilin subfamily.</text>
</comment>
<dbReference type="Proteomes" id="UP000002281">
    <property type="component" value="Chromosome 12"/>
</dbReference>
<evidence type="ECO:0000256" key="2">
    <source>
        <dbReference type="ARBA" id="ARBA00022525"/>
    </source>
</evidence>
<reference evidence="5" key="3">
    <citation type="submission" date="2025-09" db="UniProtKB">
        <authorList>
            <consortium name="Ensembl"/>
        </authorList>
    </citation>
    <scope>IDENTIFICATION</scope>
    <source>
        <strain evidence="5">Thoroughbred</strain>
    </source>
</reference>
<reference evidence="5" key="2">
    <citation type="submission" date="2025-08" db="UniProtKB">
        <authorList>
            <consortium name="Ensembl"/>
        </authorList>
    </citation>
    <scope>IDENTIFICATION</scope>
    <source>
        <strain evidence="5">Thoroughbred</strain>
    </source>
</reference>
<dbReference type="PANTHER" id="PTHR11332:SF6">
    <property type="entry name" value="SECRETOGLOBIN FAMILY 1D MEMBER 4"/>
    <property type="match status" value="1"/>
</dbReference>
<accession>A0A3Q2I1P8</accession>
<protein>
    <submittedName>
        <fullName evidence="5">Uncharacterized protein</fullName>
    </submittedName>
</protein>
<keyword evidence="3" id="KW-0732">Signal</keyword>
<dbReference type="InParanoid" id="A0A3Q2I1P8"/>